<dbReference type="EMBL" id="ML979133">
    <property type="protein sequence ID" value="KAF1919605.1"/>
    <property type="molecule type" value="Genomic_DNA"/>
</dbReference>
<accession>A0A6A5QV57</accession>
<dbReference type="AlphaFoldDB" id="A0A6A5QV57"/>
<evidence type="ECO:0000313" key="4">
    <source>
        <dbReference type="Proteomes" id="UP000800096"/>
    </source>
</evidence>
<feature type="region of interest" description="Disordered" evidence="1">
    <location>
        <begin position="161"/>
        <end position="200"/>
    </location>
</feature>
<feature type="compositionally biased region" description="Basic and acidic residues" evidence="1">
    <location>
        <begin position="166"/>
        <end position="190"/>
    </location>
</feature>
<feature type="compositionally biased region" description="Basic and acidic residues" evidence="1">
    <location>
        <begin position="238"/>
        <end position="250"/>
    </location>
</feature>
<keyword evidence="4" id="KW-1185">Reference proteome</keyword>
<reference evidence="3" key="1">
    <citation type="journal article" date="2020" name="Stud. Mycol.">
        <title>101 Dothideomycetes genomes: a test case for predicting lifestyles and emergence of pathogens.</title>
        <authorList>
            <person name="Haridas S."/>
            <person name="Albert R."/>
            <person name="Binder M."/>
            <person name="Bloem J."/>
            <person name="Labutti K."/>
            <person name="Salamov A."/>
            <person name="Andreopoulos B."/>
            <person name="Baker S."/>
            <person name="Barry K."/>
            <person name="Bills G."/>
            <person name="Bluhm B."/>
            <person name="Cannon C."/>
            <person name="Castanera R."/>
            <person name="Culley D."/>
            <person name="Daum C."/>
            <person name="Ezra D."/>
            <person name="Gonzalez J."/>
            <person name="Henrissat B."/>
            <person name="Kuo A."/>
            <person name="Liang C."/>
            <person name="Lipzen A."/>
            <person name="Lutzoni F."/>
            <person name="Magnuson J."/>
            <person name="Mondo S."/>
            <person name="Nolan M."/>
            <person name="Ohm R."/>
            <person name="Pangilinan J."/>
            <person name="Park H.-J."/>
            <person name="Ramirez L."/>
            <person name="Alfaro M."/>
            <person name="Sun H."/>
            <person name="Tritt A."/>
            <person name="Yoshinaga Y."/>
            <person name="Zwiers L.-H."/>
            <person name="Turgeon B."/>
            <person name="Goodwin S."/>
            <person name="Spatafora J."/>
            <person name="Crous P."/>
            <person name="Grigoriev I."/>
        </authorList>
    </citation>
    <scope>NUCLEOTIDE SEQUENCE</scope>
    <source>
        <strain evidence="3">HMLAC05119</strain>
    </source>
</reference>
<dbReference type="Proteomes" id="UP000800096">
    <property type="component" value="Unassembled WGS sequence"/>
</dbReference>
<feature type="chain" id="PRO_5025383757" evidence="2">
    <location>
        <begin position="22"/>
        <end position="250"/>
    </location>
</feature>
<sequence>MKISCISTSAAILLLGGHVLAGAVGRVARREPPPPPDLAKMLATFQEKGPEFFPDNHPLDHPRYDKMCQVYMETEDGGHCYASIFCADGDVREYNKKHGTWNACFVGGRQFFTDPRIGDFSIIFAERDGFEQGQGLTTPIFQVKNFGDWLEIPVEGVARERRKKQKCDAHGGDKSGKDCGKGPMPCERDTAGNTKSFAKERRKKWRCLVPHDDGREKLSSLAGDAPMLNSKTPNSSDGRGRDLQRREHDW</sequence>
<evidence type="ECO:0000313" key="3">
    <source>
        <dbReference type="EMBL" id="KAF1919605.1"/>
    </source>
</evidence>
<evidence type="ECO:0000256" key="1">
    <source>
        <dbReference type="SAM" id="MobiDB-lite"/>
    </source>
</evidence>
<gene>
    <name evidence="3" type="ORF">BDU57DRAFT_512786</name>
</gene>
<feature type="region of interest" description="Disordered" evidence="1">
    <location>
        <begin position="214"/>
        <end position="250"/>
    </location>
</feature>
<proteinExistence type="predicted"/>
<evidence type="ECO:0000256" key="2">
    <source>
        <dbReference type="SAM" id="SignalP"/>
    </source>
</evidence>
<protein>
    <submittedName>
        <fullName evidence="3">Uncharacterized protein</fullName>
    </submittedName>
</protein>
<organism evidence="3 4">
    <name type="scientific">Ampelomyces quisqualis</name>
    <name type="common">Powdery mildew agent</name>
    <dbReference type="NCBI Taxonomy" id="50730"/>
    <lineage>
        <taxon>Eukaryota</taxon>
        <taxon>Fungi</taxon>
        <taxon>Dikarya</taxon>
        <taxon>Ascomycota</taxon>
        <taxon>Pezizomycotina</taxon>
        <taxon>Dothideomycetes</taxon>
        <taxon>Pleosporomycetidae</taxon>
        <taxon>Pleosporales</taxon>
        <taxon>Pleosporineae</taxon>
        <taxon>Phaeosphaeriaceae</taxon>
        <taxon>Ampelomyces</taxon>
    </lineage>
</organism>
<dbReference type="OrthoDB" id="2119228at2759"/>
<name>A0A6A5QV57_AMPQU</name>
<feature type="signal peptide" evidence="2">
    <location>
        <begin position="1"/>
        <end position="21"/>
    </location>
</feature>
<keyword evidence="2" id="KW-0732">Signal</keyword>